<dbReference type="AlphaFoldDB" id="A0A0A9BJK1"/>
<protein>
    <recommendedName>
        <fullName evidence="2">Reverse transcriptase Ty1/copia-type domain-containing protein</fullName>
    </recommendedName>
</protein>
<accession>A0A0A9BJK1</accession>
<evidence type="ECO:0008006" key="2">
    <source>
        <dbReference type="Google" id="ProtNLM"/>
    </source>
</evidence>
<proteinExistence type="predicted"/>
<evidence type="ECO:0000313" key="1">
    <source>
        <dbReference type="EMBL" id="JAD59467.1"/>
    </source>
</evidence>
<organism evidence="1">
    <name type="scientific">Arundo donax</name>
    <name type="common">Giant reed</name>
    <name type="synonym">Donax arundinaceus</name>
    <dbReference type="NCBI Taxonomy" id="35708"/>
    <lineage>
        <taxon>Eukaryota</taxon>
        <taxon>Viridiplantae</taxon>
        <taxon>Streptophyta</taxon>
        <taxon>Embryophyta</taxon>
        <taxon>Tracheophyta</taxon>
        <taxon>Spermatophyta</taxon>
        <taxon>Magnoliopsida</taxon>
        <taxon>Liliopsida</taxon>
        <taxon>Poales</taxon>
        <taxon>Poaceae</taxon>
        <taxon>PACMAD clade</taxon>
        <taxon>Arundinoideae</taxon>
        <taxon>Arundineae</taxon>
        <taxon>Arundo</taxon>
    </lineage>
</organism>
<name>A0A0A9BJK1_ARUDO</name>
<sequence>MTDLGELHYFLGISVTRSDSGMFLCQKQYAADLLHRVGMSDCHSTTTPVDISPNCPLLLVIRLPIPLSTGVLQALYSTLLSLGQTSAMQFSNLVYTCMIRVSPTLHLLSVFCSMSKGPSVMVCTSMLLLLPS</sequence>
<reference evidence="1" key="1">
    <citation type="submission" date="2014-09" db="EMBL/GenBank/DDBJ databases">
        <authorList>
            <person name="Magalhaes I.L.F."/>
            <person name="Oliveira U."/>
            <person name="Santos F.R."/>
            <person name="Vidigal T.H.D.A."/>
            <person name="Brescovit A.D."/>
            <person name="Santos A.J."/>
        </authorList>
    </citation>
    <scope>NUCLEOTIDE SEQUENCE</scope>
    <source>
        <tissue evidence="1">Shoot tissue taken approximately 20 cm above the soil surface</tissue>
    </source>
</reference>
<reference evidence="1" key="2">
    <citation type="journal article" date="2015" name="Data Brief">
        <title>Shoot transcriptome of the giant reed, Arundo donax.</title>
        <authorList>
            <person name="Barrero R.A."/>
            <person name="Guerrero F.D."/>
            <person name="Moolhuijzen P."/>
            <person name="Goolsby J.A."/>
            <person name="Tidwell J."/>
            <person name="Bellgard S.E."/>
            <person name="Bellgard M.I."/>
        </authorList>
    </citation>
    <scope>NUCLEOTIDE SEQUENCE</scope>
    <source>
        <tissue evidence="1">Shoot tissue taken approximately 20 cm above the soil surface</tissue>
    </source>
</reference>
<dbReference type="EMBL" id="GBRH01238428">
    <property type="protein sequence ID" value="JAD59467.1"/>
    <property type="molecule type" value="Transcribed_RNA"/>
</dbReference>